<dbReference type="EMBL" id="JANHOG010001507">
    <property type="protein sequence ID" value="KAJ3535934.1"/>
    <property type="molecule type" value="Genomic_DNA"/>
</dbReference>
<keyword evidence="2" id="KW-1185">Reference proteome</keyword>
<reference evidence="1" key="1">
    <citation type="submission" date="2022-07" db="EMBL/GenBank/DDBJ databases">
        <title>Genome Sequence of Phlebia brevispora.</title>
        <authorList>
            <person name="Buettner E."/>
        </authorList>
    </citation>
    <scope>NUCLEOTIDE SEQUENCE</scope>
    <source>
        <strain evidence="1">MPL23</strain>
    </source>
</reference>
<evidence type="ECO:0000313" key="2">
    <source>
        <dbReference type="Proteomes" id="UP001148662"/>
    </source>
</evidence>
<evidence type="ECO:0000313" key="1">
    <source>
        <dbReference type="EMBL" id="KAJ3535934.1"/>
    </source>
</evidence>
<dbReference type="Proteomes" id="UP001148662">
    <property type="component" value="Unassembled WGS sequence"/>
</dbReference>
<accession>A0ACC1SBC4</accession>
<organism evidence="1 2">
    <name type="scientific">Phlebia brevispora</name>
    <dbReference type="NCBI Taxonomy" id="194682"/>
    <lineage>
        <taxon>Eukaryota</taxon>
        <taxon>Fungi</taxon>
        <taxon>Dikarya</taxon>
        <taxon>Basidiomycota</taxon>
        <taxon>Agaricomycotina</taxon>
        <taxon>Agaricomycetes</taxon>
        <taxon>Polyporales</taxon>
        <taxon>Meruliaceae</taxon>
        <taxon>Phlebia</taxon>
    </lineage>
</organism>
<comment type="caution">
    <text evidence="1">The sequence shown here is derived from an EMBL/GenBank/DDBJ whole genome shotgun (WGS) entry which is preliminary data.</text>
</comment>
<sequence length="168" mass="18962">MPTLRRPVLTSIMETCLIKAITFDEYDSRHSRTLSVPVVIPTAESLLNPRFPCVEALWGPNGTVAETIVEVVQGQKIERFLIVSQYQRDKPVNIALRRLEPTVSWPGRIIVLLSSDKVFVKDLCDADTKCATHEAVRRFLIETKPIITAALEEQTDPMIVLPPRILED</sequence>
<proteinExistence type="predicted"/>
<protein>
    <submittedName>
        <fullName evidence="1">Uncharacterized protein</fullName>
    </submittedName>
</protein>
<name>A0ACC1SBC4_9APHY</name>
<gene>
    <name evidence="1" type="ORF">NM688_g6906</name>
</gene>